<reference evidence="1 2" key="1">
    <citation type="submission" date="2021-06" db="EMBL/GenBank/DDBJ databases">
        <title>Caerostris extrusa draft genome.</title>
        <authorList>
            <person name="Kono N."/>
            <person name="Arakawa K."/>
        </authorList>
    </citation>
    <scope>NUCLEOTIDE SEQUENCE [LARGE SCALE GENOMIC DNA]</scope>
</reference>
<evidence type="ECO:0000313" key="1">
    <source>
        <dbReference type="EMBL" id="GIY65042.1"/>
    </source>
</evidence>
<gene>
    <name evidence="1" type="ORF">CEXT_424671</name>
</gene>
<accession>A0AAV4V4B8</accession>
<dbReference type="AlphaFoldDB" id="A0AAV4V4B8"/>
<dbReference type="EMBL" id="BPLR01013954">
    <property type="protein sequence ID" value="GIY65042.1"/>
    <property type="molecule type" value="Genomic_DNA"/>
</dbReference>
<protein>
    <recommendedName>
        <fullName evidence="3">BRCT domain-containing protein</fullName>
    </recommendedName>
</protein>
<dbReference type="Proteomes" id="UP001054945">
    <property type="component" value="Unassembled WGS sequence"/>
</dbReference>
<comment type="caution">
    <text evidence="1">The sequence shown here is derived from an EMBL/GenBank/DDBJ whole genome shotgun (WGS) entry which is preliminary data.</text>
</comment>
<name>A0AAV4V4B8_CAEEX</name>
<proteinExistence type="predicted"/>
<sequence>MENDTVVCLIRFDKCRISEQHLIKKLIRGTGGAMYQKRGEEVPHLLLLRGGCKSSDFIIRFARTISLGFLEKNEI</sequence>
<evidence type="ECO:0000313" key="2">
    <source>
        <dbReference type="Proteomes" id="UP001054945"/>
    </source>
</evidence>
<keyword evidence="2" id="KW-1185">Reference proteome</keyword>
<organism evidence="1 2">
    <name type="scientific">Caerostris extrusa</name>
    <name type="common">Bark spider</name>
    <name type="synonym">Caerostris bankana</name>
    <dbReference type="NCBI Taxonomy" id="172846"/>
    <lineage>
        <taxon>Eukaryota</taxon>
        <taxon>Metazoa</taxon>
        <taxon>Ecdysozoa</taxon>
        <taxon>Arthropoda</taxon>
        <taxon>Chelicerata</taxon>
        <taxon>Arachnida</taxon>
        <taxon>Araneae</taxon>
        <taxon>Araneomorphae</taxon>
        <taxon>Entelegynae</taxon>
        <taxon>Araneoidea</taxon>
        <taxon>Araneidae</taxon>
        <taxon>Caerostris</taxon>
    </lineage>
</organism>
<evidence type="ECO:0008006" key="3">
    <source>
        <dbReference type="Google" id="ProtNLM"/>
    </source>
</evidence>